<reference evidence="2" key="2">
    <citation type="submission" date="2021-04" db="EMBL/GenBank/DDBJ databases">
        <title>Taxonomy of Flavobacteriaceae bacterium ZY171143.</title>
        <authorList>
            <person name="Li F."/>
        </authorList>
    </citation>
    <scope>NUCLEOTIDE SEQUENCE [LARGE SCALE GENOMIC DNA]</scope>
    <source>
        <strain evidence="2">ZY171143</strain>
    </source>
</reference>
<evidence type="ECO:0000313" key="1">
    <source>
        <dbReference type="EMBL" id="QTV04986.1"/>
    </source>
</evidence>
<gene>
    <name evidence="1" type="ORF">J9309_09315</name>
</gene>
<proteinExistence type="predicted"/>
<organism evidence="1 2">
    <name type="scientific">Faecalibacter bovis</name>
    <dbReference type="NCBI Taxonomy" id="2898187"/>
    <lineage>
        <taxon>Bacteria</taxon>
        <taxon>Pseudomonadati</taxon>
        <taxon>Bacteroidota</taxon>
        <taxon>Flavobacteriia</taxon>
        <taxon>Flavobacteriales</taxon>
        <taxon>Weeksellaceae</taxon>
        <taxon>Faecalibacter</taxon>
    </lineage>
</organism>
<accession>A0ABX7XAQ7</accession>
<dbReference type="EMBL" id="CP072842">
    <property type="protein sequence ID" value="QTV04986.1"/>
    <property type="molecule type" value="Genomic_DNA"/>
</dbReference>
<name>A0ABX7XAQ7_9FLAO</name>
<evidence type="ECO:0000313" key="2">
    <source>
        <dbReference type="Proteomes" id="UP000672011"/>
    </source>
</evidence>
<dbReference type="SUPFAM" id="SSF55166">
    <property type="entry name" value="Hedgehog/DD-peptidase"/>
    <property type="match status" value="1"/>
</dbReference>
<keyword evidence="2" id="KW-1185">Reference proteome</keyword>
<dbReference type="InterPro" id="IPR009045">
    <property type="entry name" value="Zn_M74/Hedgehog-like"/>
</dbReference>
<dbReference type="Pfam" id="PF18979">
    <property type="entry name" value="DUF5715"/>
    <property type="match status" value="1"/>
</dbReference>
<dbReference type="InterPro" id="IPR043769">
    <property type="entry name" value="DUF5715"/>
</dbReference>
<protein>
    <recommendedName>
        <fullName evidence="3">Peptidase M15B domain-containing protein</fullName>
    </recommendedName>
</protein>
<evidence type="ECO:0008006" key="3">
    <source>
        <dbReference type="Google" id="ProtNLM"/>
    </source>
</evidence>
<reference evidence="1 2" key="1">
    <citation type="journal article" date="2021" name="Int. J. Syst. Evol. Microbiol.">
        <title>Faecalibacter bovis sp. nov., isolated from cow faeces.</title>
        <authorList>
            <person name="Li F."/>
            <person name="Zhao W."/>
            <person name="Hong Q."/>
            <person name="Shao Q."/>
            <person name="Song J."/>
            <person name="Yang S."/>
        </authorList>
    </citation>
    <scope>NUCLEOTIDE SEQUENCE [LARGE SCALE GENOMIC DNA]</scope>
    <source>
        <strain evidence="1 2">ZY171143</strain>
    </source>
</reference>
<dbReference type="Proteomes" id="UP000672011">
    <property type="component" value="Chromosome"/>
</dbReference>
<sequence>MYRKFSFLLLILIITGFQFSNAQGRKIIPPSEEYKKHLNAAKSHNLDLVKDKKHLDKLVNRGKLVAVKQRGYGWRVADLTHSHGYLIPKGQQVLRDIAREFVKETGQNFFVVTSLTRTLKDQDRLRGVNGNASSNDSAHNYGASFDISYVRFNHKLGRNDQLDKELNRILTGFQNSGRIYFVKERLSKCYHIVIR</sequence>
<dbReference type="RefSeq" id="WP_230475609.1">
    <property type="nucleotide sequence ID" value="NZ_CP072842.1"/>
</dbReference>